<reference evidence="10 11" key="1">
    <citation type="submission" date="2019-03" db="EMBL/GenBank/DDBJ databases">
        <title>Three New Species of Nocardioides, Nocardioides euryhalodurans sp. nov., Nocardioides seonyuensis sp. nov. and Nocardioides eburneoflavus sp. nov., Iolated from Soil.</title>
        <authorList>
            <person name="Roh S.G."/>
            <person name="Lee C."/>
            <person name="Kim M.-K."/>
            <person name="Kim S.B."/>
        </authorList>
    </citation>
    <scope>NUCLEOTIDE SEQUENCE [LARGE SCALE GENOMIC DNA]</scope>
    <source>
        <strain evidence="10 11">MMS17-SY117</strain>
    </source>
</reference>
<dbReference type="PANTHER" id="PTHR43271:SF1">
    <property type="entry name" value="INNER MEMBRANE TRANSPORT PROTEIN YNFM"/>
    <property type="match status" value="1"/>
</dbReference>
<keyword evidence="4" id="KW-1003">Cell membrane</keyword>
<gene>
    <name evidence="10" type="ORF">EXE57_11850</name>
</gene>
<sequence>MSAERAVEGYRPGTTEYRRVLVALFAAGLATFALLYSTQALLPELAREFEVSTAQSTLSMSLTMLGLGLAILVAGPWSDVVGRTGPIRLSMTASGVVAVACALAPSWEALLALRFLEGVVLAGLPAVATAYLREELHPSTHARAAGLYVGGTAMGGMAGRLVTGPLGELAGWRWALAGAAALGLACALAVHLLLPASRNFVAAPTGVRQLASMARRAVSDPALLALYAIGGCAIGALVAVFNTIGFRLAEPPFDLGLGAASLVFLVYAVGSGSSVASGRLADALGRRAVPPVGCAVAIAGLLLTLVPSLPVVVLGMAVLTAGFFAVHSVASGWVPARAHAGGVSSGQAASLYLFTYYLGSAVFGSLAGQAWSVAAWPGVVGLATLLMVLAAGLALLLRRTPTLLVAPTTSRPGAIPASRPH</sequence>
<dbReference type="InterPro" id="IPR005829">
    <property type="entry name" value="Sugar_transporter_CS"/>
</dbReference>
<comment type="similarity">
    <text evidence="2">Belongs to the major facilitator superfamily.</text>
</comment>
<feature type="transmembrane region" description="Helical" evidence="8">
    <location>
        <begin position="113"/>
        <end position="132"/>
    </location>
</feature>
<feature type="transmembrane region" description="Helical" evidence="8">
    <location>
        <begin position="58"/>
        <end position="77"/>
    </location>
</feature>
<dbReference type="KEGG" id="noy:EXE57_11850"/>
<evidence type="ECO:0000256" key="6">
    <source>
        <dbReference type="ARBA" id="ARBA00022989"/>
    </source>
</evidence>
<dbReference type="Pfam" id="PF07690">
    <property type="entry name" value="MFS_1"/>
    <property type="match status" value="1"/>
</dbReference>
<dbReference type="GO" id="GO:0022857">
    <property type="term" value="F:transmembrane transporter activity"/>
    <property type="evidence" value="ECO:0007669"/>
    <property type="project" value="InterPro"/>
</dbReference>
<keyword evidence="3" id="KW-0813">Transport</keyword>
<evidence type="ECO:0000256" key="2">
    <source>
        <dbReference type="ARBA" id="ARBA00008335"/>
    </source>
</evidence>
<keyword evidence="5 8" id="KW-0812">Transmembrane</keyword>
<feature type="transmembrane region" description="Helical" evidence="8">
    <location>
        <begin position="144"/>
        <end position="162"/>
    </location>
</feature>
<dbReference type="RefSeq" id="WP_135080886.1">
    <property type="nucleotide sequence ID" value="NZ_CP038267.1"/>
</dbReference>
<proteinExistence type="inferred from homology"/>
<feature type="transmembrane region" description="Helical" evidence="8">
    <location>
        <begin position="348"/>
        <end position="368"/>
    </location>
</feature>
<evidence type="ECO:0000256" key="3">
    <source>
        <dbReference type="ARBA" id="ARBA00022448"/>
    </source>
</evidence>
<dbReference type="InterPro" id="IPR011701">
    <property type="entry name" value="MFS"/>
</dbReference>
<dbReference type="InterPro" id="IPR036259">
    <property type="entry name" value="MFS_trans_sf"/>
</dbReference>
<dbReference type="GO" id="GO:0005886">
    <property type="term" value="C:plasma membrane"/>
    <property type="evidence" value="ECO:0007669"/>
    <property type="project" value="UniProtKB-SubCell"/>
</dbReference>
<protein>
    <submittedName>
        <fullName evidence="10">MFS transporter</fullName>
    </submittedName>
</protein>
<feature type="transmembrane region" description="Helical" evidence="8">
    <location>
        <begin position="256"/>
        <end position="276"/>
    </location>
</feature>
<dbReference type="AlphaFoldDB" id="A0A4P7GQN1"/>
<comment type="subcellular location">
    <subcellularLocation>
        <location evidence="1">Cell membrane</location>
        <topology evidence="1">Multi-pass membrane protein</topology>
    </subcellularLocation>
</comment>
<dbReference type="PANTHER" id="PTHR43271">
    <property type="entry name" value="BLL2771 PROTEIN"/>
    <property type="match status" value="1"/>
</dbReference>
<evidence type="ECO:0000256" key="4">
    <source>
        <dbReference type="ARBA" id="ARBA00022475"/>
    </source>
</evidence>
<dbReference type="CDD" id="cd17324">
    <property type="entry name" value="MFS_NepI_like"/>
    <property type="match status" value="1"/>
</dbReference>
<evidence type="ECO:0000256" key="8">
    <source>
        <dbReference type="SAM" id="Phobius"/>
    </source>
</evidence>
<dbReference type="EMBL" id="CP038267">
    <property type="protein sequence ID" value="QBR94463.1"/>
    <property type="molecule type" value="Genomic_DNA"/>
</dbReference>
<keyword evidence="11" id="KW-1185">Reference proteome</keyword>
<dbReference type="PROSITE" id="PS50850">
    <property type="entry name" value="MFS"/>
    <property type="match status" value="1"/>
</dbReference>
<dbReference type="OrthoDB" id="63984at2"/>
<evidence type="ECO:0000313" key="10">
    <source>
        <dbReference type="EMBL" id="QBR94463.1"/>
    </source>
</evidence>
<evidence type="ECO:0000256" key="1">
    <source>
        <dbReference type="ARBA" id="ARBA00004651"/>
    </source>
</evidence>
<dbReference type="Gene3D" id="1.20.1250.20">
    <property type="entry name" value="MFS general substrate transporter like domains"/>
    <property type="match status" value="1"/>
</dbReference>
<feature type="transmembrane region" description="Helical" evidence="8">
    <location>
        <begin position="312"/>
        <end position="336"/>
    </location>
</feature>
<feature type="transmembrane region" description="Helical" evidence="8">
    <location>
        <begin position="288"/>
        <end position="306"/>
    </location>
</feature>
<feature type="transmembrane region" description="Helical" evidence="8">
    <location>
        <begin position="222"/>
        <end position="244"/>
    </location>
</feature>
<dbReference type="SUPFAM" id="SSF103473">
    <property type="entry name" value="MFS general substrate transporter"/>
    <property type="match status" value="1"/>
</dbReference>
<feature type="domain" description="Major facilitator superfamily (MFS) profile" evidence="9">
    <location>
        <begin position="16"/>
        <end position="402"/>
    </location>
</feature>
<keyword evidence="7 8" id="KW-0472">Membrane</keyword>
<organism evidence="10 11">
    <name type="scientific">Nocardioides euryhalodurans</name>
    <dbReference type="NCBI Taxonomy" id="2518370"/>
    <lineage>
        <taxon>Bacteria</taxon>
        <taxon>Bacillati</taxon>
        <taxon>Actinomycetota</taxon>
        <taxon>Actinomycetes</taxon>
        <taxon>Propionibacteriales</taxon>
        <taxon>Nocardioidaceae</taxon>
        <taxon>Nocardioides</taxon>
    </lineage>
</organism>
<feature type="transmembrane region" description="Helical" evidence="8">
    <location>
        <begin position="89"/>
        <end position="107"/>
    </location>
</feature>
<keyword evidence="6 8" id="KW-1133">Transmembrane helix</keyword>
<dbReference type="PROSITE" id="PS00216">
    <property type="entry name" value="SUGAR_TRANSPORT_1"/>
    <property type="match status" value="1"/>
</dbReference>
<accession>A0A4P7GQN1</accession>
<dbReference type="Proteomes" id="UP000294894">
    <property type="component" value="Chromosome"/>
</dbReference>
<feature type="transmembrane region" description="Helical" evidence="8">
    <location>
        <begin position="174"/>
        <end position="194"/>
    </location>
</feature>
<evidence type="ECO:0000256" key="5">
    <source>
        <dbReference type="ARBA" id="ARBA00022692"/>
    </source>
</evidence>
<feature type="transmembrane region" description="Helical" evidence="8">
    <location>
        <begin position="374"/>
        <end position="397"/>
    </location>
</feature>
<dbReference type="InterPro" id="IPR020846">
    <property type="entry name" value="MFS_dom"/>
</dbReference>
<feature type="transmembrane region" description="Helical" evidence="8">
    <location>
        <begin position="20"/>
        <end position="38"/>
    </location>
</feature>
<evidence type="ECO:0000256" key="7">
    <source>
        <dbReference type="ARBA" id="ARBA00023136"/>
    </source>
</evidence>
<name>A0A4P7GQN1_9ACTN</name>
<evidence type="ECO:0000259" key="9">
    <source>
        <dbReference type="PROSITE" id="PS50850"/>
    </source>
</evidence>
<evidence type="ECO:0000313" key="11">
    <source>
        <dbReference type="Proteomes" id="UP000294894"/>
    </source>
</evidence>